<dbReference type="EMBL" id="JAUCMN010000002">
    <property type="protein sequence ID" value="MDM7890689.1"/>
    <property type="molecule type" value="Genomic_DNA"/>
</dbReference>
<protein>
    <submittedName>
        <fullName evidence="1">Uncharacterized protein</fullName>
    </submittedName>
</protein>
<evidence type="ECO:0000313" key="2">
    <source>
        <dbReference type="Proteomes" id="UP001236404"/>
    </source>
</evidence>
<name>A0ABT7TMU7_9MICO</name>
<reference evidence="1 2" key="1">
    <citation type="submission" date="2023-06" db="EMBL/GenBank/DDBJ databases">
        <authorList>
            <person name="Feng G."/>
            <person name="Li J."/>
            <person name="Zhu H."/>
        </authorList>
    </citation>
    <scope>NUCLEOTIDE SEQUENCE [LARGE SCALE GENOMIC DNA]</scope>
    <source>
        <strain evidence="1 2">RHCKG28</strain>
    </source>
</reference>
<accession>A0ABT7TMU7</accession>
<sequence length="272" mass="30036">MTQWIPRGEDPATREVLVDGVPSYMKPALLEFLKPHFARASSVTDTWYFRRESLMMFDLVARLRPSYVDRLDGTSWPGFFNRLPEEELLDVADWVVHQNNRAVAQSLDRILEAAGSAWTIGKRNRSDGLVRRMPESVQVAVDAAISRSSSGRLLGEAWAAAYGRVPDPEEAYEKAVKAVEEAAAPVVSPKNSLTTLGTIIRDMKAQQDWSIDLPGRATDVAIPLAEALWSGQESRHGGNGYRRPSQGEAETAVILSVTLVQLFSSGSLNRRG</sequence>
<proteinExistence type="predicted"/>
<evidence type="ECO:0000313" key="1">
    <source>
        <dbReference type="EMBL" id="MDM7890689.1"/>
    </source>
</evidence>
<keyword evidence="2" id="KW-1185">Reference proteome</keyword>
<gene>
    <name evidence="1" type="ORF">QUG93_03230</name>
</gene>
<organism evidence="1 2">
    <name type="scientific">Curtobacterium caseinilyticum</name>
    <dbReference type="NCBI Taxonomy" id="3055137"/>
    <lineage>
        <taxon>Bacteria</taxon>
        <taxon>Bacillati</taxon>
        <taxon>Actinomycetota</taxon>
        <taxon>Actinomycetes</taxon>
        <taxon>Micrococcales</taxon>
        <taxon>Microbacteriaceae</taxon>
        <taxon>Curtobacterium</taxon>
    </lineage>
</organism>
<comment type="caution">
    <text evidence="1">The sequence shown here is derived from an EMBL/GenBank/DDBJ whole genome shotgun (WGS) entry which is preliminary data.</text>
</comment>
<dbReference type="RefSeq" id="WP_289472197.1">
    <property type="nucleotide sequence ID" value="NZ_JAUCMN010000002.1"/>
</dbReference>
<dbReference type="Proteomes" id="UP001236404">
    <property type="component" value="Unassembled WGS sequence"/>
</dbReference>